<dbReference type="GO" id="GO:0046872">
    <property type="term" value="F:metal ion binding"/>
    <property type="evidence" value="ECO:0007669"/>
    <property type="project" value="UniProtKB-UniRule"/>
</dbReference>
<evidence type="ECO:0000313" key="10">
    <source>
        <dbReference type="Proteomes" id="UP000267798"/>
    </source>
</evidence>
<comment type="cofactor">
    <cofactor evidence="8">
        <name>a divalent metal cation</name>
        <dbReference type="ChEBI" id="CHEBI:60240"/>
    </cofactor>
    <text evidence="8">Binds 2 divalent metal cations per subunit.</text>
</comment>
<feature type="binding site" evidence="8">
    <location>
        <position position="332"/>
    </location>
    <ligand>
        <name>Zn(2+)</name>
        <dbReference type="ChEBI" id="CHEBI:29105"/>
        <label>2</label>
    </ligand>
</feature>
<feature type="binding site" evidence="8">
    <location>
        <position position="183"/>
    </location>
    <ligand>
        <name>Zn(2+)</name>
        <dbReference type="ChEBI" id="CHEBI:29105"/>
        <label>2</label>
    </ligand>
</feature>
<dbReference type="EMBL" id="QXQB01000001">
    <property type="protein sequence ID" value="RJX40641.1"/>
    <property type="molecule type" value="Genomic_DNA"/>
</dbReference>
<feature type="binding site" evidence="8">
    <location>
        <position position="238"/>
    </location>
    <ligand>
        <name>Zn(2+)</name>
        <dbReference type="ChEBI" id="CHEBI:29105"/>
        <label>1</label>
    </ligand>
</feature>
<evidence type="ECO:0000256" key="2">
    <source>
        <dbReference type="ARBA" id="ARBA00022438"/>
    </source>
</evidence>
<feature type="active site" description="Proton acceptor" evidence="7">
    <location>
        <position position="215"/>
    </location>
</feature>
<dbReference type="PANTHER" id="PTHR32481">
    <property type="entry name" value="AMINOPEPTIDASE"/>
    <property type="match status" value="1"/>
</dbReference>
<keyword evidence="4 8" id="KW-0479">Metal-binding</keyword>
<dbReference type="PANTHER" id="PTHR32481:SF12">
    <property type="entry name" value="AMINOPEPTIDASE SGCX-RELATED"/>
    <property type="match status" value="1"/>
</dbReference>
<comment type="caution">
    <text evidence="9">The sequence shown here is derived from an EMBL/GenBank/DDBJ whole genome shotgun (WGS) entry which is preliminary data.</text>
</comment>
<evidence type="ECO:0000256" key="3">
    <source>
        <dbReference type="ARBA" id="ARBA00022670"/>
    </source>
</evidence>
<dbReference type="Proteomes" id="UP000267798">
    <property type="component" value="Unassembled WGS sequence"/>
</dbReference>
<name>A0A3A6PV23_9BACL</name>
<dbReference type="InterPro" id="IPR023367">
    <property type="entry name" value="Peptidase_M42_dom2"/>
</dbReference>
<dbReference type="InterPro" id="IPR008007">
    <property type="entry name" value="Peptidase_M42"/>
</dbReference>
<dbReference type="GO" id="GO:0006508">
    <property type="term" value="P:proteolysis"/>
    <property type="evidence" value="ECO:0007669"/>
    <property type="project" value="UniProtKB-KW"/>
</dbReference>
<evidence type="ECO:0000313" key="9">
    <source>
        <dbReference type="EMBL" id="RJX40641.1"/>
    </source>
</evidence>
<organism evidence="9 10">
    <name type="scientific">Paenibacillus pinisoli</name>
    <dbReference type="NCBI Taxonomy" id="1276110"/>
    <lineage>
        <taxon>Bacteria</taxon>
        <taxon>Bacillati</taxon>
        <taxon>Bacillota</taxon>
        <taxon>Bacilli</taxon>
        <taxon>Bacillales</taxon>
        <taxon>Paenibacillaceae</taxon>
        <taxon>Paenibacillus</taxon>
    </lineage>
</organism>
<comment type="similarity">
    <text evidence="1 6">Belongs to the peptidase M42 family.</text>
</comment>
<evidence type="ECO:0000256" key="8">
    <source>
        <dbReference type="PIRSR" id="PIRSR001123-2"/>
    </source>
</evidence>
<evidence type="ECO:0000256" key="4">
    <source>
        <dbReference type="ARBA" id="ARBA00022723"/>
    </source>
</evidence>
<dbReference type="Gene3D" id="3.40.630.10">
    <property type="entry name" value="Zn peptidases"/>
    <property type="match status" value="1"/>
</dbReference>
<dbReference type="SUPFAM" id="SSF53187">
    <property type="entry name" value="Zn-dependent exopeptidases"/>
    <property type="match status" value="1"/>
</dbReference>
<keyword evidence="5" id="KW-0378">Hydrolase</keyword>
<dbReference type="OrthoDB" id="9772053at2"/>
<accession>A0A3A6PV23</accession>
<keyword evidence="2" id="KW-0031">Aminopeptidase</keyword>
<evidence type="ECO:0000256" key="1">
    <source>
        <dbReference type="ARBA" id="ARBA00006272"/>
    </source>
</evidence>
<dbReference type="SUPFAM" id="SSF101821">
    <property type="entry name" value="Aminopeptidase/glucanase lid domain"/>
    <property type="match status" value="1"/>
</dbReference>
<keyword evidence="3" id="KW-0645">Protease</keyword>
<evidence type="ECO:0000256" key="5">
    <source>
        <dbReference type="ARBA" id="ARBA00022801"/>
    </source>
</evidence>
<feature type="binding site" evidence="8">
    <location>
        <position position="183"/>
    </location>
    <ligand>
        <name>Zn(2+)</name>
        <dbReference type="ChEBI" id="CHEBI:29105"/>
        <label>1</label>
    </ligand>
</feature>
<keyword evidence="10" id="KW-1185">Reference proteome</keyword>
<protein>
    <submittedName>
        <fullName evidence="9">M42 family peptidase</fullName>
    </submittedName>
</protein>
<feature type="binding site" evidence="8">
    <location>
        <position position="71"/>
    </location>
    <ligand>
        <name>Zn(2+)</name>
        <dbReference type="ChEBI" id="CHEBI:29105"/>
        <label>1</label>
    </ligand>
</feature>
<evidence type="ECO:0000256" key="6">
    <source>
        <dbReference type="PIRNR" id="PIRNR001123"/>
    </source>
</evidence>
<reference evidence="9 10" key="1">
    <citation type="submission" date="2018-09" db="EMBL/GenBank/DDBJ databases">
        <title>Paenibacillus aracenensis nov. sp. isolated from a cave in southern Spain.</title>
        <authorList>
            <person name="Jurado V."/>
            <person name="Gutierrez-Patricio S."/>
            <person name="Gonzalez-Pimentel J.L."/>
            <person name="Miller A.Z."/>
            <person name="Laiz L."/>
            <person name="Saiz-Jimenez C."/>
        </authorList>
    </citation>
    <scope>NUCLEOTIDE SEQUENCE [LARGE SCALE GENOMIC DNA]</scope>
    <source>
        <strain evidence="9 10">JCM 19203</strain>
    </source>
</reference>
<dbReference type="RefSeq" id="WP_120106412.1">
    <property type="nucleotide sequence ID" value="NZ_QXQB01000001.1"/>
</dbReference>
<evidence type="ECO:0000256" key="7">
    <source>
        <dbReference type="PIRSR" id="PIRSR001123-1"/>
    </source>
</evidence>
<sequence length="366" mass="40284">MEEQMAYMKKRLQELTSLAAVSGYEDPVIRYVTEQLKETGEDIGVDALGNVTVRMNKIEGKEPYRVMIFAHMDELGLVVNKIEDSGVLRVERLGGIPEKSLAGQTVIAEAGGRVWQGIIGTKAHHVTPSEEKYRVLPVSEVFVDFGFRSRKEAEEAGLEVGMPVMYARQYFDNGSRVFSNALDNRVGCLALLELADRMKGSELPCELYLVFSVQEEFNLRGVLPAVRRIDPHLAITLDITIATDTPDLKSKGDITLGGGPSIGMYTFHGRGTLGGLIPNPKLVRHIKQVAASRDIPLQPAVFMGILTDASFSQLENDGLPMVDLGYPARYTHAPVESVDLDDVSKLIELLEQLVHTLDGNVDFSRG</sequence>
<dbReference type="PIRSF" id="PIRSF001123">
    <property type="entry name" value="PepA_GA"/>
    <property type="match status" value="1"/>
</dbReference>
<gene>
    <name evidence="9" type="ORF">D3P09_01080</name>
</gene>
<dbReference type="InterPro" id="IPR051464">
    <property type="entry name" value="Peptidase_M42_aminopept"/>
</dbReference>
<feature type="binding site" evidence="8">
    <location>
        <position position="216"/>
    </location>
    <ligand>
        <name>Zn(2+)</name>
        <dbReference type="ChEBI" id="CHEBI:29105"/>
        <label>2</label>
    </ligand>
</feature>
<dbReference type="AlphaFoldDB" id="A0A3A6PV23"/>
<proteinExistence type="inferred from homology"/>
<dbReference type="Gene3D" id="2.40.30.40">
    <property type="entry name" value="Peptidase M42, domain 2"/>
    <property type="match status" value="1"/>
</dbReference>
<dbReference type="Pfam" id="PF05343">
    <property type="entry name" value="Peptidase_M42"/>
    <property type="match status" value="1"/>
</dbReference>
<dbReference type="GO" id="GO:0004177">
    <property type="term" value="F:aminopeptidase activity"/>
    <property type="evidence" value="ECO:0007669"/>
    <property type="project" value="UniProtKB-UniRule"/>
</dbReference>